<dbReference type="RefSeq" id="WP_121838797.1">
    <property type="nucleotide sequence ID" value="NZ_ML014773.1"/>
</dbReference>
<proteinExistence type="predicted"/>
<gene>
    <name evidence="2" type="ORF">D5018_09650</name>
</gene>
<evidence type="ECO:0000313" key="2">
    <source>
        <dbReference type="EMBL" id="RLV59936.1"/>
    </source>
</evidence>
<accession>A0A3L8PX24</accession>
<dbReference type="InterPro" id="IPR009671">
    <property type="entry name" value="RraB_dom"/>
</dbReference>
<comment type="caution">
    <text evidence="2">The sequence shown here is derived from an EMBL/GenBank/DDBJ whole genome shotgun (WGS) entry which is preliminary data.</text>
</comment>
<evidence type="ECO:0000313" key="3">
    <source>
        <dbReference type="Proteomes" id="UP000281474"/>
    </source>
</evidence>
<organism evidence="2 3">
    <name type="scientific">Parashewanella curva</name>
    <dbReference type="NCBI Taxonomy" id="2338552"/>
    <lineage>
        <taxon>Bacteria</taxon>
        <taxon>Pseudomonadati</taxon>
        <taxon>Pseudomonadota</taxon>
        <taxon>Gammaproteobacteria</taxon>
        <taxon>Alteromonadales</taxon>
        <taxon>Shewanellaceae</taxon>
        <taxon>Parashewanella</taxon>
    </lineage>
</organism>
<dbReference type="EMBL" id="QZEI01000024">
    <property type="protein sequence ID" value="RLV59936.1"/>
    <property type="molecule type" value="Genomic_DNA"/>
</dbReference>
<dbReference type="Pfam" id="PF06877">
    <property type="entry name" value="RraB"/>
    <property type="match status" value="1"/>
</dbReference>
<dbReference type="AlphaFoldDB" id="A0A3L8PX24"/>
<sequence>MSEISKETLEAFFAETREFTQQAEANFNIDEVCRWSYFFGDTSEQKLTNLGSHLESEGYEPIGFIEAAADDENPDLIYLRVDMEEKHSVESLHMRNQEFFALVKEYDIEAYEGMDVGPIDEVTAE</sequence>
<name>A0A3L8PX24_9GAMM</name>
<feature type="domain" description="Regulator of ribonuclease activity B" evidence="1">
    <location>
        <begin position="19"/>
        <end position="115"/>
    </location>
</feature>
<dbReference type="Proteomes" id="UP000281474">
    <property type="component" value="Unassembled WGS sequence"/>
</dbReference>
<keyword evidence="3" id="KW-1185">Reference proteome</keyword>
<evidence type="ECO:0000259" key="1">
    <source>
        <dbReference type="Pfam" id="PF06877"/>
    </source>
</evidence>
<protein>
    <submittedName>
        <fullName evidence="2">Ribonuclease E inhibitor RraB</fullName>
    </submittedName>
</protein>
<dbReference type="OrthoDB" id="9801052at2"/>
<reference evidence="2 3" key="1">
    <citation type="submission" date="2018-09" db="EMBL/GenBank/DDBJ databases">
        <title>Phylogeny of the Shewanellaceae, and recommendation for two new genera, Pseudoshewanella and Parashewanella.</title>
        <authorList>
            <person name="Wang G."/>
        </authorList>
    </citation>
    <scope>NUCLEOTIDE SEQUENCE [LARGE SCALE GENOMIC DNA]</scope>
    <source>
        <strain evidence="2 3">C51</strain>
    </source>
</reference>